<organism evidence="1 2">
    <name type="scientific">Saccharopolyspora griseoalba</name>
    <dbReference type="NCBI Taxonomy" id="1431848"/>
    <lineage>
        <taxon>Bacteria</taxon>
        <taxon>Bacillati</taxon>
        <taxon>Actinomycetota</taxon>
        <taxon>Actinomycetes</taxon>
        <taxon>Pseudonocardiales</taxon>
        <taxon>Pseudonocardiaceae</taxon>
        <taxon>Saccharopolyspora</taxon>
    </lineage>
</organism>
<name>A0ABW2LSB1_9PSEU</name>
<gene>
    <name evidence="1" type="ORF">ACFQRI_24175</name>
</gene>
<dbReference type="Proteomes" id="UP001596504">
    <property type="component" value="Unassembled WGS sequence"/>
</dbReference>
<proteinExistence type="predicted"/>
<evidence type="ECO:0000313" key="1">
    <source>
        <dbReference type="EMBL" id="MFC7344515.1"/>
    </source>
</evidence>
<dbReference type="EMBL" id="JBHTCJ010000017">
    <property type="protein sequence ID" value="MFC7344515.1"/>
    <property type="molecule type" value="Genomic_DNA"/>
</dbReference>
<dbReference type="RefSeq" id="WP_380672372.1">
    <property type="nucleotide sequence ID" value="NZ_JBHTCJ010000017.1"/>
</dbReference>
<comment type="caution">
    <text evidence="1">The sequence shown here is derived from an EMBL/GenBank/DDBJ whole genome shotgun (WGS) entry which is preliminary data.</text>
</comment>
<evidence type="ECO:0000313" key="2">
    <source>
        <dbReference type="Proteomes" id="UP001596504"/>
    </source>
</evidence>
<protein>
    <submittedName>
        <fullName evidence="1">Uncharacterized protein</fullName>
    </submittedName>
</protein>
<reference evidence="2" key="1">
    <citation type="journal article" date="2019" name="Int. J. Syst. Evol. Microbiol.">
        <title>The Global Catalogue of Microorganisms (GCM) 10K type strain sequencing project: providing services to taxonomists for standard genome sequencing and annotation.</title>
        <authorList>
            <consortium name="The Broad Institute Genomics Platform"/>
            <consortium name="The Broad Institute Genome Sequencing Center for Infectious Disease"/>
            <person name="Wu L."/>
            <person name="Ma J."/>
        </authorList>
    </citation>
    <scope>NUCLEOTIDE SEQUENCE [LARGE SCALE GENOMIC DNA]</scope>
    <source>
        <strain evidence="2">WLHS5</strain>
    </source>
</reference>
<keyword evidence="2" id="KW-1185">Reference proteome</keyword>
<accession>A0ABW2LSB1</accession>
<sequence>MSEFLRQGLTDALTRGLNSLAGDLGVDPLHWEVRRVGVTTEIVGRPQAGMSPDEAARGMRQLAQRLGLVAIVNDDEEPDGYAGSWENLAVHLPAVDNRRVQQS</sequence>